<accession>A0A0G0RPC1</accession>
<comment type="subcellular location">
    <subcellularLocation>
        <location evidence="1">Membrane</location>
    </subcellularLocation>
</comment>
<dbReference type="Gene3D" id="2.60.40.1260">
    <property type="entry name" value="Lamin Tail domain"/>
    <property type="match status" value="1"/>
</dbReference>
<dbReference type="GO" id="GO:0006465">
    <property type="term" value="P:signal peptide processing"/>
    <property type="evidence" value="ECO:0007669"/>
    <property type="project" value="UniProtKB-UniRule"/>
</dbReference>
<dbReference type="InterPro" id="IPR019533">
    <property type="entry name" value="Peptidase_S26"/>
</dbReference>
<evidence type="ECO:0000256" key="7">
    <source>
        <dbReference type="SAM" id="Phobius"/>
    </source>
</evidence>
<dbReference type="PROSITE" id="PS51841">
    <property type="entry name" value="LTD"/>
    <property type="match status" value="1"/>
</dbReference>
<evidence type="ECO:0000256" key="6">
    <source>
        <dbReference type="SAM" id="MobiDB-lite"/>
    </source>
</evidence>
<feature type="transmembrane region" description="Helical" evidence="7">
    <location>
        <begin position="12"/>
        <end position="31"/>
    </location>
</feature>
<evidence type="ECO:0000313" key="10">
    <source>
        <dbReference type="Proteomes" id="UP000034489"/>
    </source>
</evidence>
<gene>
    <name evidence="9" type="ORF">UT92_C0016G0001</name>
</gene>
<dbReference type="GO" id="GO:0009003">
    <property type="term" value="F:signal peptidase activity"/>
    <property type="evidence" value="ECO:0007669"/>
    <property type="project" value="UniProtKB-EC"/>
</dbReference>
<dbReference type="GO" id="GO:0016020">
    <property type="term" value="C:membrane"/>
    <property type="evidence" value="ECO:0007669"/>
    <property type="project" value="UniProtKB-SubCell"/>
</dbReference>
<name>A0A0G0RPC1_9BACT</name>
<keyword evidence="2 7" id="KW-0812">Transmembrane</keyword>
<dbReference type="Proteomes" id="UP000034489">
    <property type="component" value="Unassembled WGS sequence"/>
</dbReference>
<dbReference type="SUPFAM" id="SSF51306">
    <property type="entry name" value="LexA/Signal peptidase"/>
    <property type="match status" value="1"/>
</dbReference>
<dbReference type="NCBIfam" id="TIGR02228">
    <property type="entry name" value="sigpep_I_arch"/>
    <property type="match status" value="1"/>
</dbReference>
<dbReference type="InterPro" id="IPR036415">
    <property type="entry name" value="Lamin_tail_dom_sf"/>
</dbReference>
<evidence type="ECO:0000256" key="1">
    <source>
        <dbReference type="ARBA" id="ARBA00004370"/>
    </source>
</evidence>
<dbReference type="InterPro" id="IPR036286">
    <property type="entry name" value="LexA/Signal_pep-like_sf"/>
</dbReference>
<evidence type="ECO:0000256" key="2">
    <source>
        <dbReference type="ARBA" id="ARBA00022692"/>
    </source>
</evidence>
<dbReference type="PANTHER" id="PTHR10806">
    <property type="entry name" value="SIGNAL PEPTIDASE COMPLEX CATALYTIC SUBUNIT SEC11"/>
    <property type="match status" value="1"/>
</dbReference>
<keyword evidence="3 7" id="KW-1133">Transmembrane helix</keyword>
<dbReference type="CDD" id="cd06530">
    <property type="entry name" value="S26_SPase_I"/>
    <property type="match status" value="1"/>
</dbReference>
<evidence type="ECO:0000256" key="5">
    <source>
        <dbReference type="NCBIfam" id="TIGR02228"/>
    </source>
</evidence>
<protein>
    <recommendedName>
        <fullName evidence="5">Signal peptidase I</fullName>
        <ecNumber evidence="5">3.4.21.89</ecNumber>
    </recommendedName>
</protein>
<evidence type="ECO:0000256" key="3">
    <source>
        <dbReference type="ARBA" id="ARBA00022989"/>
    </source>
</evidence>
<sequence>MAYIKAFIKDAPFGVSVIFIILAIGFVYIAAPVFGNSALIVRSGSMQPAVLVGDLVLTRAQKNLPYKVGDIISFKSQDKIISHRILGLKNQNGKIFYRTKGDANKNGDPNLVAESEILGKAYFRLPYLGKLIAFTKTQAGFALAVIFPALLVILFEIQNIFKEVKKQKTLLPETQKQSEYPVVTPIIEVVNFSGFSNRHKLGFRMPGLKILLPILASTLLVYSSFAFFSNTATSTNNTFIAAESFGVNQGDVVINELMWMGSTKGASDEWIELRNMTNKTIGIDGWQITKWVPAGGGSEQLMLTIPAGKTIPPNGFFLIAQVPSGDPGTALNVDPNHITTSITLHNDNLQVRLFVNNWNSGGLLVDTAGNKSNPLAGEHKVSTPKRFYSMERNDEPGAGTIADSWHTATLSTGFDSGEDIENRGTPKSANSPP</sequence>
<dbReference type="PANTHER" id="PTHR10806:SF6">
    <property type="entry name" value="SIGNAL PEPTIDASE COMPLEX CATALYTIC SUBUNIT SEC11"/>
    <property type="match status" value="1"/>
</dbReference>
<organism evidence="9 10">
    <name type="scientific">Candidatus Curtissbacteria bacterium GW2011_GWA1_40_24</name>
    <dbReference type="NCBI Taxonomy" id="1618406"/>
    <lineage>
        <taxon>Bacteria</taxon>
        <taxon>Candidatus Curtissiibacteriota</taxon>
    </lineage>
</organism>
<dbReference type="EC" id="3.4.21.89" evidence="5"/>
<feature type="transmembrane region" description="Helical" evidence="7">
    <location>
        <begin position="139"/>
        <end position="157"/>
    </location>
</feature>
<dbReference type="Pfam" id="PF00932">
    <property type="entry name" value="LTD"/>
    <property type="match status" value="1"/>
</dbReference>
<feature type="transmembrane region" description="Helical" evidence="7">
    <location>
        <begin position="210"/>
        <end position="228"/>
    </location>
</feature>
<feature type="region of interest" description="Disordered" evidence="6">
    <location>
        <begin position="392"/>
        <end position="433"/>
    </location>
</feature>
<dbReference type="InterPro" id="IPR001322">
    <property type="entry name" value="Lamin_tail_dom"/>
</dbReference>
<reference evidence="9 10" key="1">
    <citation type="journal article" date="2015" name="Nature">
        <title>rRNA introns, odd ribosomes, and small enigmatic genomes across a large radiation of phyla.</title>
        <authorList>
            <person name="Brown C.T."/>
            <person name="Hug L.A."/>
            <person name="Thomas B.C."/>
            <person name="Sharon I."/>
            <person name="Castelle C.J."/>
            <person name="Singh A."/>
            <person name="Wilkins M.J."/>
            <person name="Williams K.H."/>
            <person name="Banfield J.F."/>
        </authorList>
    </citation>
    <scope>NUCLEOTIDE SEQUENCE [LARGE SCALE GENOMIC DNA]</scope>
</reference>
<dbReference type="SUPFAM" id="SSF74853">
    <property type="entry name" value="Lamin A/C globular tail domain"/>
    <property type="match status" value="1"/>
</dbReference>
<keyword evidence="4 7" id="KW-0472">Membrane</keyword>
<dbReference type="InterPro" id="IPR001733">
    <property type="entry name" value="Peptidase_S26B"/>
</dbReference>
<evidence type="ECO:0000313" key="9">
    <source>
        <dbReference type="EMBL" id="KKR54574.1"/>
    </source>
</evidence>
<comment type="caution">
    <text evidence="9">The sequence shown here is derived from an EMBL/GenBank/DDBJ whole genome shotgun (WGS) entry which is preliminary data.</text>
</comment>
<feature type="domain" description="LTD" evidence="8">
    <location>
        <begin position="226"/>
        <end position="383"/>
    </location>
</feature>
<dbReference type="AlphaFoldDB" id="A0A0G0RPC1"/>
<evidence type="ECO:0000259" key="8">
    <source>
        <dbReference type="PROSITE" id="PS51841"/>
    </source>
</evidence>
<dbReference type="EMBL" id="LBYQ01000016">
    <property type="protein sequence ID" value="KKR54574.1"/>
    <property type="molecule type" value="Genomic_DNA"/>
</dbReference>
<dbReference type="GO" id="GO:0004252">
    <property type="term" value="F:serine-type endopeptidase activity"/>
    <property type="evidence" value="ECO:0007669"/>
    <property type="project" value="UniProtKB-UniRule"/>
</dbReference>
<proteinExistence type="predicted"/>
<evidence type="ECO:0000256" key="4">
    <source>
        <dbReference type="ARBA" id="ARBA00023136"/>
    </source>
</evidence>